<evidence type="ECO:0000313" key="15">
    <source>
        <dbReference type="Proteomes" id="UP001153712"/>
    </source>
</evidence>
<name>A0A9N9XNH2_PHYSR</name>
<dbReference type="Pfam" id="PF23389">
    <property type="entry name" value="Beta-prop_WDR19_1st"/>
    <property type="match status" value="1"/>
</dbReference>
<dbReference type="SUPFAM" id="SSF48452">
    <property type="entry name" value="TPR-like"/>
    <property type="match status" value="2"/>
</dbReference>
<dbReference type="InterPro" id="IPR056168">
    <property type="entry name" value="TPR_IF140/IFT172/WDR19"/>
</dbReference>
<keyword evidence="5" id="KW-0970">Cilium biogenesis/degradation</keyword>
<comment type="subcellular location">
    <subcellularLocation>
        <location evidence="1">Cytoplasm</location>
        <location evidence="1">Cytoskeleton</location>
        <location evidence="1">Cilium basal body</location>
    </subcellularLocation>
</comment>
<evidence type="ECO:0000256" key="6">
    <source>
        <dbReference type="ARBA" id="ARBA00022803"/>
    </source>
</evidence>
<evidence type="ECO:0000259" key="11">
    <source>
        <dbReference type="Pfam" id="PF23145"/>
    </source>
</evidence>
<feature type="domain" description="IFT121-like zinc finger" evidence="11">
    <location>
        <begin position="1285"/>
        <end position="1328"/>
    </location>
</feature>
<keyword evidence="9" id="KW-0966">Cell projection</keyword>
<dbReference type="SMART" id="SM00320">
    <property type="entry name" value="WD40"/>
    <property type="match status" value="6"/>
</dbReference>
<evidence type="ECO:0000256" key="9">
    <source>
        <dbReference type="ARBA" id="ARBA00023273"/>
    </source>
</evidence>
<evidence type="ECO:0000313" key="14">
    <source>
        <dbReference type="EMBL" id="CAG9858767.1"/>
    </source>
</evidence>
<feature type="domain" description="WDR19 first beta-propeller" evidence="12">
    <location>
        <begin position="19"/>
        <end position="341"/>
    </location>
</feature>
<reference evidence="14" key="1">
    <citation type="submission" date="2022-01" db="EMBL/GenBank/DDBJ databases">
        <authorList>
            <person name="King R."/>
        </authorList>
    </citation>
    <scope>NUCLEOTIDE SEQUENCE</scope>
</reference>
<dbReference type="Pfam" id="PF15911">
    <property type="entry name" value="Beta-prop_WDR19_2nd"/>
    <property type="match status" value="1"/>
</dbReference>
<evidence type="ECO:0000259" key="10">
    <source>
        <dbReference type="Pfam" id="PF15911"/>
    </source>
</evidence>
<evidence type="ECO:0000259" key="13">
    <source>
        <dbReference type="Pfam" id="PF24762"/>
    </source>
</evidence>
<keyword evidence="4" id="KW-0677">Repeat</keyword>
<dbReference type="FunFam" id="1.25.40.470:FF:000009">
    <property type="entry name" value="WD repeat-containing protein 19 isoform X1"/>
    <property type="match status" value="1"/>
</dbReference>
<dbReference type="Pfam" id="PF23145">
    <property type="entry name" value="Zf_2nd_IFT121"/>
    <property type="match status" value="1"/>
</dbReference>
<gene>
    <name evidence="14" type="ORF">PHYEVI_LOCUS5154</name>
</gene>
<feature type="domain" description="WDR19 WD40 repeat" evidence="10">
    <location>
        <begin position="361"/>
        <end position="638"/>
    </location>
</feature>
<evidence type="ECO:0000256" key="5">
    <source>
        <dbReference type="ARBA" id="ARBA00022794"/>
    </source>
</evidence>
<dbReference type="PANTHER" id="PTHR14920:SF0">
    <property type="entry name" value="WD REPEAT DOMAIN 19"/>
    <property type="match status" value="1"/>
</dbReference>
<dbReference type="Proteomes" id="UP001153712">
    <property type="component" value="Chromosome 2"/>
</dbReference>
<dbReference type="InterPro" id="IPR057855">
    <property type="entry name" value="Beta-prop_WDR19_1st"/>
</dbReference>
<accession>A0A9N9XNH2</accession>
<keyword evidence="6" id="KW-0802">TPR repeat</keyword>
<dbReference type="InterPro" id="IPR039468">
    <property type="entry name" value="WDR19_WD40_rpt"/>
</dbReference>
<dbReference type="InterPro" id="IPR056170">
    <property type="entry name" value="Znf_IFT121-like"/>
</dbReference>
<evidence type="ECO:0000259" key="12">
    <source>
        <dbReference type="Pfam" id="PF23389"/>
    </source>
</evidence>
<keyword evidence="8" id="KW-0206">Cytoskeleton</keyword>
<dbReference type="InterPro" id="IPR015943">
    <property type="entry name" value="WD40/YVTN_repeat-like_dom_sf"/>
</dbReference>
<proteinExistence type="predicted"/>
<dbReference type="GO" id="GO:0060271">
    <property type="term" value="P:cilium assembly"/>
    <property type="evidence" value="ECO:0007669"/>
    <property type="project" value="TreeGrafter"/>
</dbReference>
<dbReference type="Gene3D" id="1.25.40.470">
    <property type="match status" value="2"/>
</dbReference>
<evidence type="ECO:0000256" key="3">
    <source>
        <dbReference type="ARBA" id="ARBA00022574"/>
    </source>
</evidence>
<keyword evidence="15" id="KW-1185">Reference proteome</keyword>
<keyword evidence="2" id="KW-0963">Cytoplasm</keyword>
<protein>
    <recommendedName>
        <fullName evidence="16">WD repeat-containing protein 19</fullName>
    </recommendedName>
</protein>
<dbReference type="InterPro" id="IPR040379">
    <property type="entry name" value="WDR19/dyf-2"/>
</dbReference>
<dbReference type="PANTHER" id="PTHR14920">
    <property type="entry name" value="OSMOTIC AVOIDANCE ABNORMAL PROTEIN 1/WD REPEAT MEMBRANE PROTEIN"/>
    <property type="match status" value="1"/>
</dbReference>
<evidence type="ECO:0000256" key="4">
    <source>
        <dbReference type="ARBA" id="ARBA00022737"/>
    </source>
</evidence>
<evidence type="ECO:0008006" key="16">
    <source>
        <dbReference type="Google" id="ProtNLM"/>
    </source>
</evidence>
<dbReference type="Pfam" id="PF24762">
    <property type="entry name" value="TPR_IF140-IFT172"/>
    <property type="match status" value="1"/>
</dbReference>
<dbReference type="GO" id="GO:0030991">
    <property type="term" value="C:intraciliary transport particle A"/>
    <property type="evidence" value="ECO:0007669"/>
    <property type="project" value="TreeGrafter"/>
</dbReference>
<dbReference type="InterPro" id="IPR011990">
    <property type="entry name" value="TPR-like_helical_dom_sf"/>
</dbReference>
<dbReference type="SUPFAM" id="SSF82171">
    <property type="entry name" value="DPP6 N-terminal domain-like"/>
    <property type="match status" value="1"/>
</dbReference>
<dbReference type="GO" id="GO:0035721">
    <property type="term" value="P:intraciliary retrograde transport"/>
    <property type="evidence" value="ECO:0007669"/>
    <property type="project" value="InterPro"/>
</dbReference>
<dbReference type="OrthoDB" id="10250638at2759"/>
<dbReference type="GO" id="GO:0008104">
    <property type="term" value="P:intracellular protein localization"/>
    <property type="evidence" value="ECO:0007669"/>
    <property type="project" value="UniProtKB-ARBA"/>
</dbReference>
<feature type="domain" description="IF140/IFT172/WDR19 TPR" evidence="13">
    <location>
        <begin position="726"/>
        <end position="1052"/>
    </location>
</feature>
<evidence type="ECO:0000256" key="8">
    <source>
        <dbReference type="ARBA" id="ARBA00023212"/>
    </source>
</evidence>
<dbReference type="SUPFAM" id="SSF69322">
    <property type="entry name" value="Tricorn protease domain 2"/>
    <property type="match status" value="1"/>
</dbReference>
<dbReference type="GO" id="GO:0005929">
    <property type="term" value="C:cilium"/>
    <property type="evidence" value="ECO:0007669"/>
    <property type="project" value="UniProtKB-ARBA"/>
</dbReference>
<dbReference type="Gene3D" id="2.130.10.10">
    <property type="entry name" value="YVTN repeat-like/Quinoprotein amine dehydrogenase"/>
    <property type="match status" value="2"/>
</dbReference>
<dbReference type="EMBL" id="OU900095">
    <property type="protein sequence ID" value="CAG9858767.1"/>
    <property type="molecule type" value="Genomic_DNA"/>
</dbReference>
<evidence type="ECO:0000256" key="7">
    <source>
        <dbReference type="ARBA" id="ARBA00023069"/>
    </source>
</evidence>
<keyword evidence="3" id="KW-0853">WD repeat</keyword>
<sequence length="1350" mass="152004">MTAEKLLFRLEQPHGAGDVYLAWQTGGSGAYLATTGVDSVVNVFDRYGEIRERIKLPGLCAAFAWDSDGDLLAVVAQSPQLLLWDSNTGEKRSLDVGVKDSVSCLVWSKTAPLLALGSVKGNVCLYDHNTTKRVPVIGKHSKRITCGAWNSENLLALGSDDKTVSISNNDGDTLRVIGLRAEPSEIKFSRMKTDEREGAENTVSLLVGKKTLYLYNLLDPDNPIELAFQPHYGSIVKYEWFGDGYVLLGFSSGYFIAISTHIKEVGQELFQIRNHRNSLSDIAVNENIGKAASCGDNTVKIHDLANLQETSSVLTLAQESGIDRISWSQDGQLLGVCTKGGSLNIYVSHMPIMTSVCAPRLAVLSSLTEITFYNYTSDKTKLTAVSVALPIEPSFIAIGQNHFAAGMNSNVWFYSLTKSQTGSSDTPMKLRERQYLGAVTSVKLNQEYASVLFEKRIQFHLIEDDKDSITFPEETNEATAITCHELTADFLIYATSAGSIVYFHIEEWCKAMEYAHSTGVINIYVDPTGTRSVFFDAKYEGYVFNAASNEILPVPGLSNKVDGVIWDNNINDRNVFITYDEFEIRTYIYVDRFTEGSRVDFVGRTSLASKQIPLLLYAGEVVSATSGGQISQLVLSTHAVRANEKDETALEANCHKWLLLRRFEAALEISLSLKSKELLRRCAEEALMHLQIELAIRAYKEIEAVAMVWSLESIVDIEDYKLLCGYVKMYLNDYNKAQEWFLASSYPEAALQMRKDLLQWDEALNLAKKMAPDEIVLISREYAQQMEFVGNYSEALRHYERSLQRDLSDEHTFNCKSGIARCNLHCGNYRHGISIAVELDEKHLLKECGEILEKRKRYAEAATLFEKCQQYERAASNYVKMKNWNKVGELLPNVNSTRFHAQYAKAKEEENKIEEAVWAYQKAKDFDSVIRLHLERLNNPEIAVELVQETRSVEGAKMVAKFFIGLNDISSAIKFLVMSKCNDEAYELAKKYGKIELYGNILLDTFTEDDARPQDFAGVAVHFENEKNYYLAGKYYFHSREYEKAMNLLMKAAKSTSKENDAISVAIDVAAASKDTSIVNVLIEFLLGETDGMPKDPKYLFRLYMARKQFKEASKSAVIIANEEQISGNYRNARDILFAMCQELKQNNFKIPYEMYANLMLLHSYILVKLHVKRSDHSKAARMLIRIAENISKFPSHIVPILTSTVIECHRAGLRQIAYKYATLLMNPEYRKSIDAKYSKKIEAVIRKPKNKEDDPAEALTLCPYCEKPLAETETTCHNCKNNVPFCIVTGRHVVNDDLTVCPECGFPAIRSEFLNILNDKEANCPMCGGKVSPNQLAKIEDSMPYLNIE</sequence>
<dbReference type="FunFam" id="2.130.10.10:FF:000242">
    <property type="entry name" value="WD repeat domain 19, isoform CRA_a"/>
    <property type="match status" value="1"/>
</dbReference>
<organism evidence="14 15">
    <name type="scientific">Phyllotreta striolata</name>
    <name type="common">Striped flea beetle</name>
    <name type="synonym">Crioceris striolata</name>
    <dbReference type="NCBI Taxonomy" id="444603"/>
    <lineage>
        <taxon>Eukaryota</taxon>
        <taxon>Metazoa</taxon>
        <taxon>Ecdysozoa</taxon>
        <taxon>Arthropoda</taxon>
        <taxon>Hexapoda</taxon>
        <taxon>Insecta</taxon>
        <taxon>Pterygota</taxon>
        <taxon>Neoptera</taxon>
        <taxon>Endopterygota</taxon>
        <taxon>Coleoptera</taxon>
        <taxon>Polyphaga</taxon>
        <taxon>Cucujiformia</taxon>
        <taxon>Chrysomeloidea</taxon>
        <taxon>Chrysomelidae</taxon>
        <taxon>Galerucinae</taxon>
        <taxon>Alticini</taxon>
        <taxon>Phyllotreta</taxon>
    </lineage>
</organism>
<dbReference type="InterPro" id="IPR001680">
    <property type="entry name" value="WD40_rpt"/>
</dbReference>
<evidence type="ECO:0000256" key="2">
    <source>
        <dbReference type="ARBA" id="ARBA00022490"/>
    </source>
</evidence>
<keyword evidence="7" id="KW-0969">Cilium</keyword>
<evidence type="ECO:0000256" key="1">
    <source>
        <dbReference type="ARBA" id="ARBA00004120"/>
    </source>
</evidence>